<dbReference type="HOGENOM" id="CLU_047454_0_0_1"/>
<feature type="region of interest" description="Disordered" evidence="1">
    <location>
        <begin position="204"/>
        <end position="261"/>
    </location>
</feature>
<dbReference type="KEGG" id="pbn:PADG_00915"/>
<keyword evidence="3" id="KW-1185">Reference proteome</keyword>
<evidence type="ECO:0000313" key="2">
    <source>
        <dbReference type="EMBL" id="EEH44626.1"/>
    </source>
</evidence>
<organism evidence="2 3">
    <name type="scientific">Paracoccidioides brasiliensis (strain Pb18)</name>
    <dbReference type="NCBI Taxonomy" id="502780"/>
    <lineage>
        <taxon>Eukaryota</taxon>
        <taxon>Fungi</taxon>
        <taxon>Dikarya</taxon>
        <taxon>Ascomycota</taxon>
        <taxon>Pezizomycotina</taxon>
        <taxon>Eurotiomycetes</taxon>
        <taxon>Eurotiomycetidae</taxon>
        <taxon>Onygenales</taxon>
        <taxon>Ajellomycetaceae</taxon>
        <taxon>Paracoccidioides</taxon>
    </lineage>
</organism>
<dbReference type="AlphaFoldDB" id="C1FYN9"/>
<dbReference type="STRING" id="502780.C1FYN9"/>
<protein>
    <submittedName>
        <fullName evidence="2">Uncharacterized protein</fullName>
    </submittedName>
</protein>
<gene>
    <name evidence="2" type="ORF">PADG_00915</name>
</gene>
<feature type="compositionally biased region" description="Low complexity" evidence="1">
    <location>
        <begin position="103"/>
        <end position="113"/>
    </location>
</feature>
<dbReference type="GeneID" id="22580679"/>
<name>C1FYN9_PARBD</name>
<accession>C1FYN9</accession>
<dbReference type="OrthoDB" id="5359669at2759"/>
<sequence length="482" mass="52480">MGSSLYGDINKPKTGLAIVLPPNQTQPQYSYPSPLPSPYPYPQFFHTDPACSTFISAAMNINGSITTRHSLPFKSSSSTAAASNSSSTAPDSTSQLSRNPALPSSSSSSSPSSCTPLMMNPSRKRSLDDYTSVFDDQIHDSGIGSSTTTSSASTAVDEYQTGSWYENNSSQQPPNHRSSNTSRPCLPSRKSQRLDISATATATMQTELHSSPQSSPSTTTANINNPIQNGYTPRLLNRQTSSSSLHPSHTNHPNHHEEPTLDLDPITHLLGISWQRVTRTDSDVAAALRGWERYIENHYRGYGVGEHVEILLTHKGLGAFLVVGTSTVSASRLPSSKGAVVNSYHHHHHNDVSCVNGVSDVTTTRFYLFTEDLSEARLVGGDWEECLDNLRMAPVRYVEGSEVLRAAERSGERDRDGDVEVEAERERERGDKGMLVRCLKGRADVGRGREEVGWNRNGNRCGSEGGDARGMDMDMGMGMDID</sequence>
<dbReference type="eggNOG" id="ENOG502SUJQ">
    <property type="taxonomic scope" value="Eukaryota"/>
</dbReference>
<feature type="region of interest" description="Disordered" evidence="1">
    <location>
        <begin position="407"/>
        <end position="427"/>
    </location>
</feature>
<dbReference type="VEuPathDB" id="FungiDB:PADG_00915"/>
<feature type="compositionally biased region" description="Polar residues" evidence="1">
    <location>
        <begin position="164"/>
        <end position="183"/>
    </location>
</feature>
<feature type="region of interest" description="Disordered" evidence="1">
    <location>
        <begin position="164"/>
        <end position="192"/>
    </location>
</feature>
<feature type="region of interest" description="Disordered" evidence="1">
    <location>
        <begin position="74"/>
        <end position="124"/>
    </location>
</feature>
<dbReference type="OMA" id="HTDPACS"/>
<proteinExistence type="predicted"/>
<dbReference type="Proteomes" id="UP000001628">
    <property type="component" value="Unassembled WGS sequence"/>
</dbReference>
<evidence type="ECO:0000313" key="3">
    <source>
        <dbReference type="Proteomes" id="UP000001628"/>
    </source>
</evidence>
<dbReference type="RefSeq" id="XP_010756541.1">
    <property type="nucleotide sequence ID" value="XM_010758239.1"/>
</dbReference>
<reference evidence="2 3" key="1">
    <citation type="journal article" date="2011" name="PLoS Genet.">
        <title>Comparative genomic analysis of human fungal pathogens causing paracoccidioidomycosis.</title>
        <authorList>
            <person name="Desjardins C.A."/>
            <person name="Champion M.D."/>
            <person name="Holder J.W."/>
            <person name="Muszewska A."/>
            <person name="Goldberg J."/>
            <person name="Bailao A.M."/>
            <person name="Brigido M.M."/>
            <person name="Ferreira M.E."/>
            <person name="Garcia A.M."/>
            <person name="Grynberg M."/>
            <person name="Gujja S."/>
            <person name="Heiman D.I."/>
            <person name="Henn M.R."/>
            <person name="Kodira C.D."/>
            <person name="Leon-Narvaez H."/>
            <person name="Longo L.V."/>
            <person name="Ma L.J."/>
            <person name="Malavazi I."/>
            <person name="Matsuo A.L."/>
            <person name="Morais F.V."/>
            <person name="Pereira M."/>
            <person name="Rodriguez-Brito S."/>
            <person name="Sakthikumar S."/>
            <person name="Salem-Izacc S.M."/>
            <person name="Sykes S.M."/>
            <person name="Teixeira M.M."/>
            <person name="Vallejo M.C."/>
            <person name="Walter M.E."/>
            <person name="Yandava C."/>
            <person name="Young S."/>
            <person name="Zeng Q."/>
            <person name="Zucker J."/>
            <person name="Felipe M.S."/>
            <person name="Goldman G.H."/>
            <person name="Haas B.J."/>
            <person name="McEwen J.G."/>
            <person name="Nino-Vega G."/>
            <person name="Puccia R."/>
            <person name="San-Blas G."/>
            <person name="Soares C.M."/>
            <person name="Birren B.W."/>
            <person name="Cuomo C.A."/>
        </authorList>
    </citation>
    <scope>NUCLEOTIDE SEQUENCE [LARGE SCALE GENOMIC DNA]</scope>
    <source>
        <strain evidence="2 3">Pb18</strain>
    </source>
</reference>
<dbReference type="InParanoid" id="C1FYN9"/>
<feature type="compositionally biased region" description="Polar residues" evidence="1">
    <location>
        <begin position="221"/>
        <end position="251"/>
    </location>
</feature>
<evidence type="ECO:0000256" key="1">
    <source>
        <dbReference type="SAM" id="MobiDB-lite"/>
    </source>
</evidence>
<feature type="compositionally biased region" description="Low complexity" evidence="1">
    <location>
        <begin position="75"/>
        <end position="94"/>
    </location>
</feature>
<dbReference type="EMBL" id="KN275957">
    <property type="protein sequence ID" value="EEH44626.1"/>
    <property type="molecule type" value="Genomic_DNA"/>
</dbReference>
<feature type="compositionally biased region" description="Low complexity" evidence="1">
    <location>
        <begin position="210"/>
        <end position="220"/>
    </location>
</feature>